<organism evidence="3">
    <name type="scientific">uncultured Caudovirales phage</name>
    <dbReference type="NCBI Taxonomy" id="2100421"/>
    <lineage>
        <taxon>Viruses</taxon>
        <taxon>Duplodnaviria</taxon>
        <taxon>Heunggongvirae</taxon>
        <taxon>Uroviricota</taxon>
        <taxon>Caudoviricetes</taxon>
        <taxon>Peduoviridae</taxon>
        <taxon>Maltschvirus</taxon>
        <taxon>Maltschvirus maltsch</taxon>
    </lineage>
</organism>
<dbReference type="SUPFAM" id="SSF48403">
    <property type="entry name" value="Ankyrin repeat"/>
    <property type="match status" value="1"/>
</dbReference>
<protein>
    <submittedName>
        <fullName evidence="3">ANK domain containing protein</fullName>
    </submittedName>
</protein>
<dbReference type="InterPro" id="IPR002110">
    <property type="entry name" value="Ankyrin_rpt"/>
</dbReference>
<dbReference type="Gene3D" id="1.25.40.20">
    <property type="entry name" value="Ankyrin repeat-containing domain"/>
    <property type="match status" value="1"/>
</dbReference>
<evidence type="ECO:0000256" key="1">
    <source>
        <dbReference type="ARBA" id="ARBA00022737"/>
    </source>
</evidence>
<evidence type="ECO:0000313" key="3">
    <source>
        <dbReference type="EMBL" id="CAB4135840.1"/>
    </source>
</evidence>
<dbReference type="PROSITE" id="PS50297">
    <property type="entry name" value="ANK_REP_REGION"/>
    <property type="match status" value="1"/>
</dbReference>
<evidence type="ECO:0000256" key="2">
    <source>
        <dbReference type="ARBA" id="ARBA00023043"/>
    </source>
</evidence>
<keyword evidence="2" id="KW-0040">ANK repeat</keyword>
<dbReference type="InterPro" id="IPR036770">
    <property type="entry name" value="Ankyrin_rpt-contain_sf"/>
</dbReference>
<dbReference type="PROSITE" id="PS50088">
    <property type="entry name" value="ANK_REPEAT"/>
    <property type="match status" value="1"/>
</dbReference>
<dbReference type="PANTHER" id="PTHR24171:SF8">
    <property type="entry name" value="BRCA1-ASSOCIATED RING DOMAIN PROTEIN 1"/>
    <property type="match status" value="1"/>
</dbReference>
<keyword evidence="1" id="KW-0677">Repeat</keyword>
<dbReference type="Pfam" id="PF12796">
    <property type="entry name" value="Ank_2"/>
    <property type="match status" value="1"/>
</dbReference>
<proteinExistence type="predicted"/>
<gene>
    <name evidence="3" type="ORF">UFOVP286_84</name>
</gene>
<sequence>MQNNIIKEIKKAIKEGADVNIQDDYGWTALMQASKRGYFEIAELLLEAGADRNIKDKWGITALMIAIHRQKKIAKLLLDASDYAKKDYEIMQIDCGKIIELLTPKN</sequence>
<reference evidence="3" key="1">
    <citation type="submission" date="2020-04" db="EMBL/GenBank/DDBJ databases">
        <authorList>
            <person name="Chiriac C."/>
            <person name="Salcher M."/>
            <person name="Ghai R."/>
            <person name="Kavagutti S V."/>
        </authorList>
    </citation>
    <scope>NUCLEOTIDE SEQUENCE</scope>
</reference>
<dbReference type="EMBL" id="LR796304">
    <property type="protein sequence ID" value="CAB4135840.1"/>
    <property type="molecule type" value="Genomic_DNA"/>
</dbReference>
<dbReference type="PANTHER" id="PTHR24171">
    <property type="entry name" value="ANKYRIN REPEAT DOMAIN-CONTAINING PROTEIN 39-RELATED"/>
    <property type="match status" value="1"/>
</dbReference>
<accession>A0A6J5LS56</accession>
<dbReference type="SMART" id="SM00248">
    <property type="entry name" value="ANK"/>
    <property type="match status" value="2"/>
</dbReference>
<dbReference type="GO" id="GO:0004842">
    <property type="term" value="F:ubiquitin-protein transferase activity"/>
    <property type="evidence" value="ECO:0007669"/>
    <property type="project" value="TreeGrafter"/>
</dbReference>
<dbReference type="GO" id="GO:0085020">
    <property type="term" value="P:protein K6-linked ubiquitination"/>
    <property type="evidence" value="ECO:0007669"/>
    <property type="project" value="TreeGrafter"/>
</dbReference>
<name>A0A6J5LS56_9CAUD</name>